<evidence type="ECO:0008006" key="5">
    <source>
        <dbReference type="Google" id="ProtNLM"/>
    </source>
</evidence>
<gene>
    <name evidence="2" type="ORF">PTTG_28182</name>
</gene>
<feature type="compositionally biased region" description="Low complexity" evidence="1">
    <location>
        <begin position="52"/>
        <end position="65"/>
    </location>
</feature>
<keyword evidence="4" id="KW-1185">Reference proteome</keyword>
<dbReference type="AlphaFoldDB" id="A0A180GDT0"/>
<feature type="region of interest" description="Disordered" evidence="1">
    <location>
        <begin position="52"/>
        <end position="82"/>
    </location>
</feature>
<reference evidence="2" key="1">
    <citation type="submission" date="2009-11" db="EMBL/GenBank/DDBJ databases">
        <authorList>
            <consortium name="The Broad Institute Genome Sequencing Platform"/>
            <person name="Ward D."/>
            <person name="Feldgarden M."/>
            <person name="Earl A."/>
            <person name="Young S.K."/>
            <person name="Zeng Q."/>
            <person name="Koehrsen M."/>
            <person name="Alvarado L."/>
            <person name="Berlin A."/>
            <person name="Bochicchio J."/>
            <person name="Borenstein D."/>
            <person name="Chapman S.B."/>
            <person name="Chen Z."/>
            <person name="Engels R."/>
            <person name="Freedman E."/>
            <person name="Gellesch M."/>
            <person name="Goldberg J."/>
            <person name="Griggs A."/>
            <person name="Gujja S."/>
            <person name="Heilman E."/>
            <person name="Heiman D."/>
            <person name="Hepburn T."/>
            <person name="Howarth C."/>
            <person name="Jen D."/>
            <person name="Larson L."/>
            <person name="Lewis B."/>
            <person name="Mehta T."/>
            <person name="Park D."/>
            <person name="Pearson M."/>
            <person name="Roberts A."/>
            <person name="Saif S."/>
            <person name="Shea T."/>
            <person name="Shenoy N."/>
            <person name="Sisk P."/>
            <person name="Stolte C."/>
            <person name="Sykes S."/>
            <person name="Thomson T."/>
            <person name="Walk T."/>
            <person name="White J."/>
            <person name="Yandava C."/>
            <person name="Izard J."/>
            <person name="Baranova O.V."/>
            <person name="Blanton J.M."/>
            <person name="Tanner A.C."/>
            <person name="Dewhirst F.E."/>
            <person name="Haas B."/>
            <person name="Nusbaum C."/>
            <person name="Birren B."/>
        </authorList>
    </citation>
    <scope>NUCLEOTIDE SEQUENCE [LARGE SCALE GENOMIC DNA]</scope>
    <source>
        <strain evidence="2">1-1 BBBD Race 1</strain>
    </source>
</reference>
<dbReference type="Proteomes" id="UP000005240">
    <property type="component" value="Unassembled WGS sequence"/>
</dbReference>
<evidence type="ECO:0000256" key="1">
    <source>
        <dbReference type="SAM" id="MobiDB-lite"/>
    </source>
</evidence>
<dbReference type="EMBL" id="ADAS02000093">
    <property type="protein sequence ID" value="OAV90840.1"/>
    <property type="molecule type" value="Genomic_DNA"/>
</dbReference>
<proteinExistence type="predicted"/>
<reference evidence="3" key="4">
    <citation type="submission" date="2025-05" db="UniProtKB">
        <authorList>
            <consortium name="EnsemblFungi"/>
        </authorList>
    </citation>
    <scope>IDENTIFICATION</scope>
    <source>
        <strain evidence="3">isolate 1-1 / race 1 (BBBD)</strain>
    </source>
</reference>
<evidence type="ECO:0000313" key="3">
    <source>
        <dbReference type="EnsemblFungi" id="PTTG_28182-t43_1-p1"/>
    </source>
</evidence>
<evidence type="ECO:0000313" key="2">
    <source>
        <dbReference type="EMBL" id="OAV90840.1"/>
    </source>
</evidence>
<reference evidence="3 4" key="3">
    <citation type="journal article" date="2017" name="G3 (Bethesda)">
        <title>Comparative analysis highlights variable genome content of wheat rusts and divergence of the mating loci.</title>
        <authorList>
            <person name="Cuomo C.A."/>
            <person name="Bakkeren G."/>
            <person name="Khalil H.B."/>
            <person name="Panwar V."/>
            <person name="Joly D."/>
            <person name="Linning R."/>
            <person name="Sakthikumar S."/>
            <person name="Song X."/>
            <person name="Adiconis X."/>
            <person name="Fan L."/>
            <person name="Goldberg J.M."/>
            <person name="Levin J.Z."/>
            <person name="Young S."/>
            <person name="Zeng Q."/>
            <person name="Anikster Y."/>
            <person name="Bruce M."/>
            <person name="Wang M."/>
            <person name="Yin C."/>
            <person name="McCallum B."/>
            <person name="Szabo L.J."/>
            <person name="Hulbert S."/>
            <person name="Chen X."/>
            <person name="Fellers J.P."/>
        </authorList>
    </citation>
    <scope>NUCLEOTIDE SEQUENCE</scope>
    <source>
        <strain evidence="4">Isolate 1-1 / race 1 (BBBD)</strain>
        <strain evidence="3">isolate 1-1 / race 1 (BBBD)</strain>
    </source>
</reference>
<reference evidence="2" key="2">
    <citation type="submission" date="2016-05" db="EMBL/GenBank/DDBJ databases">
        <title>Comparative analysis highlights variable genome content of wheat rusts and divergence of the mating loci.</title>
        <authorList>
            <person name="Cuomo C.A."/>
            <person name="Bakkeren G."/>
            <person name="Szabo L."/>
            <person name="Khalil H."/>
            <person name="Joly D."/>
            <person name="Goldberg J."/>
            <person name="Young S."/>
            <person name="Zeng Q."/>
            <person name="Fellers J."/>
        </authorList>
    </citation>
    <scope>NUCLEOTIDE SEQUENCE [LARGE SCALE GENOMIC DNA]</scope>
    <source>
        <strain evidence="2">1-1 BBBD Race 1</strain>
    </source>
</reference>
<evidence type="ECO:0000313" key="4">
    <source>
        <dbReference type="Proteomes" id="UP000005240"/>
    </source>
</evidence>
<organism evidence="2">
    <name type="scientific">Puccinia triticina (isolate 1-1 / race 1 (BBBD))</name>
    <name type="common">Brown leaf rust fungus</name>
    <dbReference type="NCBI Taxonomy" id="630390"/>
    <lineage>
        <taxon>Eukaryota</taxon>
        <taxon>Fungi</taxon>
        <taxon>Dikarya</taxon>
        <taxon>Basidiomycota</taxon>
        <taxon>Pucciniomycotina</taxon>
        <taxon>Pucciniomycetes</taxon>
        <taxon>Pucciniales</taxon>
        <taxon>Pucciniaceae</taxon>
        <taxon>Puccinia</taxon>
    </lineage>
</organism>
<dbReference type="EnsemblFungi" id="PTTG_28182-t43_1">
    <property type="protein sequence ID" value="PTTG_28182-t43_1-p1"/>
    <property type="gene ID" value="PTTG_28182"/>
</dbReference>
<protein>
    <recommendedName>
        <fullName evidence="5">BED-type domain-containing protein</fullName>
    </recommendedName>
</protein>
<accession>A0A180GDT0</accession>
<sequence>MPAYGVQKSATACNNNDVIVLSSSITSPTSSITPQTNADNVNVQENSVVIFSSSSTPTGTITPKSDSQDVDADSEDGQAKKRQLTSKFEDHFERLVEGTLVKLICNYCKYSLSAASAAGTNHL</sequence>
<name>A0A180GDT0_PUCT1</name>
<dbReference type="VEuPathDB" id="FungiDB:PTTG_28182"/>